<dbReference type="Proteomes" id="UP001181622">
    <property type="component" value="Unassembled WGS sequence"/>
</dbReference>
<accession>A0ABU1DG97</accession>
<sequence>MTTVDFDRADFALLDELRRTEPVFAETRRGVQAASESYDDGRATIQTSEERSRAWRAVMIGDLLGVALVATSALWSFAPAIAIA</sequence>
<evidence type="ECO:0000256" key="1">
    <source>
        <dbReference type="SAM" id="Phobius"/>
    </source>
</evidence>
<proteinExistence type="predicted"/>
<evidence type="ECO:0000313" key="3">
    <source>
        <dbReference type="Proteomes" id="UP001181622"/>
    </source>
</evidence>
<evidence type="ECO:0000313" key="2">
    <source>
        <dbReference type="EMBL" id="MDR4307119.1"/>
    </source>
</evidence>
<dbReference type="RefSeq" id="WP_309391645.1">
    <property type="nucleotide sequence ID" value="NZ_JADBEO010000020.1"/>
</dbReference>
<keyword evidence="1" id="KW-1133">Transmembrane helix</keyword>
<keyword evidence="1" id="KW-0812">Transmembrane</keyword>
<comment type="caution">
    <text evidence="2">The sequence shown here is derived from an EMBL/GenBank/DDBJ whole genome shotgun (WGS) entry which is preliminary data.</text>
</comment>
<protein>
    <submittedName>
        <fullName evidence="2">Uncharacterized protein</fullName>
    </submittedName>
</protein>
<organism evidence="2 3">
    <name type="scientific">Chelatococcus sambhunathii</name>
    <dbReference type="NCBI Taxonomy" id="363953"/>
    <lineage>
        <taxon>Bacteria</taxon>
        <taxon>Pseudomonadati</taxon>
        <taxon>Pseudomonadota</taxon>
        <taxon>Alphaproteobacteria</taxon>
        <taxon>Hyphomicrobiales</taxon>
        <taxon>Chelatococcaceae</taxon>
        <taxon>Chelatococcus</taxon>
    </lineage>
</organism>
<reference evidence="2" key="1">
    <citation type="submission" date="2020-10" db="EMBL/GenBank/DDBJ databases">
        <authorList>
            <person name="Abbas A."/>
            <person name="Razzaq R."/>
            <person name="Waqas M."/>
            <person name="Abbas N."/>
            <person name="Nielsen T.K."/>
            <person name="Hansen L.H."/>
            <person name="Hussain S."/>
            <person name="Shahid M."/>
        </authorList>
    </citation>
    <scope>NUCLEOTIDE SEQUENCE</scope>
    <source>
        <strain evidence="2">S14</strain>
    </source>
</reference>
<dbReference type="EMBL" id="JADBEO010000020">
    <property type="protein sequence ID" value="MDR4307119.1"/>
    <property type="molecule type" value="Genomic_DNA"/>
</dbReference>
<name>A0ABU1DG97_9HYPH</name>
<keyword evidence="3" id="KW-1185">Reference proteome</keyword>
<gene>
    <name evidence="2" type="ORF">IHQ68_10860</name>
</gene>
<keyword evidence="1" id="KW-0472">Membrane</keyword>
<feature type="transmembrane region" description="Helical" evidence="1">
    <location>
        <begin position="57"/>
        <end position="78"/>
    </location>
</feature>